<dbReference type="EMBL" id="CP115450">
    <property type="protein sequence ID" value="WBP90751.1"/>
    <property type="molecule type" value="Genomic_DNA"/>
</dbReference>
<dbReference type="PROSITE" id="PS51257">
    <property type="entry name" value="PROKAR_LIPOPROTEIN"/>
    <property type="match status" value="1"/>
</dbReference>
<protein>
    <recommendedName>
        <fullName evidence="5">Lipoprotein</fullName>
    </recommendedName>
</protein>
<reference evidence="4" key="1">
    <citation type="submission" date="2022-12" db="EMBL/GenBank/DDBJ databases">
        <authorList>
            <person name="Mo P."/>
        </authorList>
    </citation>
    <scope>NUCLEOTIDE SEQUENCE [LARGE SCALE GENOMIC DNA]</scope>
    <source>
        <strain evidence="4">HUAS 3-15</strain>
    </source>
</reference>
<keyword evidence="2" id="KW-0732">Signal</keyword>
<feature type="compositionally biased region" description="Polar residues" evidence="1">
    <location>
        <begin position="78"/>
        <end position="100"/>
    </location>
</feature>
<evidence type="ECO:0008006" key="5">
    <source>
        <dbReference type="Google" id="ProtNLM"/>
    </source>
</evidence>
<feature type="chain" id="PRO_5045229467" description="Lipoprotein" evidence="2">
    <location>
        <begin position="32"/>
        <end position="231"/>
    </location>
</feature>
<dbReference type="Proteomes" id="UP001212821">
    <property type="component" value="Chromosome"/>
</dbReference>
<dbReference type="RefSeq" id="WP_270149741.1">
    <property type="nucleotide sequence ID" value="NZ_CP115450.1"/>
</dbReference>
<feature type="region of interest" description="Disordered" evidence="1">
    <location>
        <begin position="33"/>
        <end position="106"/>
    </location>
</feature>
<sequence length="231" mass="22996">MPFSTTRRAPAVRTLAGTVLAAALLVSAATACSSSSDAPGTAAPTTTIAATPTPGASTAPSATATPPASPGTHGTTASATPTGSHRSTPPASSGKGTKSQPLPDGSKVEIQQLGDQHYAARIVHDGQVLGTVEANGHDAGVDANDMFVVLALDGTVHAWMDGSHQGPGTFELAGGWTAKVTKVGELHYRADIIGNDNAVMGTMEANQHDDGLDANGVYIVLGAGGEISAHA</sequence>
<evidence type="ECO:0000256" key="2">
    <source>
        <dbReference type="SAM" id="SignalP"/>
    </source>
</evidence>
<evidence type="ECO:0000313" key="3">
    <source>
        <dbReference type="EMBL" id="WBP90751.1"/>
    </source>
</evidence>
<evidence type="ECO:0000256" key="1">
    <source>
        <dbReference type="SAM" id="MobiDB-lite"/>
    </source>
</evidence>
<feature type="compositionally biased region" description="Low complexity" evidence="1">
    <location>
        <begin position="33"/>
        <end position="77"/>
    </location>
</feature>
<keyword evidence="4" id="KW-1185">Reference proteome</keyword>
<feature type="signal peptide" evidence="2">
    <location>
        <begin position="1"/>
        <end position="31"/>
    </location>
</feature>
<organism evidence="3 4">
    <name type="scientific">Kitasatospora cathayae</name>
    <dbReference type="NCBI Taxonomy" id="3004092"/>
    <lineage>
        <taxon>Bacteria</taxon>
        <taxon>Bacillati</taxon>
        <taxon>Actinomycetota</taxon>
        <taxon>Actinomycetes</taxon>
        <taxon>Kitasatosporales</taxon>
        <taxon>Streptomycetaceae</taxon>
        <taxon>Kitasatospora</taxon>
    </lineage>
</organism>
<name>A0ABY7QDH6_9ACTN</name>
<proteinExistence type="predicted"/>
<accession>A0ABY7QDH6</accession>
<evidence type="ECO:0000313" key="4">
    <source>
        <dbReference type="Proteomes" id="UP001212821"/>
    </source>
</evidence>
<gene>
    <name evidence="3" type="ORF">O1G21_36050</name>
</gene>